<accession>A0A1V8YMH5</accession>
<dbReference type="STRING" id="112904.BH747_06045"/>
<name>A0A1V8YMH5_9ENTE</name>
<dbReference type="Proteomes" id="UP000192477">
    <property type="component" value="Unassembled WGS sequence"/>
</dbReference>
<organism evidence="1 2">
    <name type="scientific">Enterococcus villorum</name>
    <dbReference type="NCBI Taxonomy" id="112904"/>
    <lineage>
        <taxon>Bacteria</taxon>
        <taxon>Bacillati</taxon>
        <taxon>Bacillota</taxon>
        <taxon>Bacilli</taxon>
        <taxon>Lactobacillales</taxon>
        <taxon>Enterococcaceae</taxon>
        <taxon>Enterococcus</taxon>
    </lineage>
</organism>
<proteinExistence type="predicted"/>
<dbReference type="AlphaFoldDB" id="A0A1V8YMH5"/>
<dbReference type="EMBL" id="MJEA01000004">
    <property type="protein sequence ID" value="OQO70580.1"/>
    <property type="molecule type" value="Genomic_DNA"/>
</dbReference>
<evidence type="ECO:0000313" key="2">
    <source>
        <dbReference type="Proteomes" id="UP000192477"/>
    </source>
</evidence>
<sequence length="170" mass="20227">MKQTYKLFITISFFFLISISIAVNIGRMIEKKRGQVKQAELLTPVDDFSQEQVNEFLIAYFTFKNYGDNYSNYASLLSSIAQENEEKRLEQSKFFPQFFGNSTFVKSENYIRIVNEQQIEVICKVTRKIDHLNQEKRTTITNEVMLQLYYIFDEKINQFLIENYDQLEES</sequence>
<comment type="caution">
    <text evidence="1">The sequence shown here is derived from an EMBL/GenBank/DDBJ whole genome shotgun (WGS) entry which is preliminary data.</text>
</comment>
<protein>
    <submittedName>
        <fullName evidence="1">Uncharacterized protein</fullName>
    </submittedName>
</protein>
<evidence type="ECO:0000313" key="1">
    <source>
        <dbReference type="EMBL" id="OQO70580.1"/>
    </source>
</evidence>
<reference evidence="1 2" key="1">
    <citation type="journal article" date="2017" name="BMC Microbiol.">
        <title>Comparative genomics of Enterococcus spp. isolated from bovine feces.</title>
        <authorList>
            <person name="Beukers A.G."/>
            <person name="Zaheer R."/>
            <person name="Goji N."/>
            <person name="Amoako K.K."/>
            <person name="Chaves A.V."/>
            <person name="Ward M.P."/>
            <person name="McAllister T.A."/>
        </authorList>
    </citation>
    <scope>NUCLEOTIDE SEQUENCE [LARGE SCALE GENOMIC DNA]</scope>
    <source>
        <strain evidence="1 2">F1129D 143</strain>
    </source>
</reference>
<gene>
    <name evidence="1" type="ORF">BH747_06045</name>
</gene>